<accession>A0A8S5U9L6</accession>
<feature type="region of interest" description="Disordered" evidence="1">
    <location>
        <begin position="1"/>
        <end position="34"/>
    </location>
</feature>
<protein>
    <submittedName>
        <fullName evidence="2">Uncharacterized protein</fullName>
    </submittedName>
</protein>
<reference evidence="2" key="1">
    <citation type="journal article" date="2021" name="Proc. Natl. Acad. Sci. U.S.A.">
        <title>A Catalog of Tens of Thousands of Viruses from Human Metagenomes Reveals Hidden Associations with Chronic Diseases.</title>
        <authorList>
            <person name="Tisza M.J."/>
            <person name="Buck C.B."/>
        </authorList>
    </citation>
    <scope>NUCLEOTIDE SEQUENCE</scope>
    <source>
        <strain evidence="2">CtKNZ79</strain>
    </source>
</reference>
<sequence>MPQGGTHRREPRPPGPGGIQMGAAGRRRIWAKKS</sequence>
<proteinExistence type="predicted"/>
<name>A0A8S5U9L6_9CAUD</name>
<organism evidence="2">
    <name type="scientific">Siphoviridae sp. ctKNZ79</name>
    <dbReference type="NCBI Taxonomy" id="2825440"/>
    <lineage>
        <taxon>Viruses</taxon>
        <taxon>Duplodnaviria</taxon>
        <taxon>Heunggongvirae</taxon>
        <taxon>Uroviricota</taxon>
        <taxon>Caudoviricetes</taxon>
    </lineage>
</organism>
<feature type="compositionally biased region" description="Basic residues" evidence="1">
    <location>
        <begin position="25"/>
        <end position="34"/>
    </location>
</feature>
<evidence type="ECO:0000256" key="1">
    <source>
        <dbReference type="SAM" id="MobiDB-lite"/>
    </source>
</evidence>
<dbReference type="EMBL" id="BK016045">
    <property type="protein sequence ID" value="DAF91156.1"/>
    <property type="molecule type" value="Genomic_DNA"/>
</dbReference>
<evidence type="ECO:0000313" key="2">
    <source>
        <dbReference type="EMBL" id="DAF91156.1"/>
    </source>
</evidence>